<dbReference type="AlphaFoldDB" id="A0A6N4R2A0"/>
<accession>A0A6N4R2A0</accession>
<organism evidence="2 3">
    <name type="scientific">Blastochloris viridis</name>
    <name type="common">Rhodopseudomonas viridis</name>
    <dbReference type="NCBI Taxonomy" id="1079"/>
    <lineage>
        <taxon>Bacteria</taxon>
        <taxon>Pseudomonadati</taxon>
        <taxon>Pseudomonadota</taxon>
        <taxon>Alphaproteobacteria</taxon>
        <taxon>Hyphomicrobiales</taxon>
        <taxon>Blastochloridaceae</taxon>
        <taxon>Blastochloris</taxon>
    </lineage>
</organism>
<feature type="chain" id="PRO_5026785849" evidence="1">
    <location>
        <begin position="24"/>
        <end position="120"/>
    </location>
</feature>
<dbReference type="Proteomes" id="UP000320948">
    <property type="component" value="Unassembled WGS sequence"/>
</dbReference>
<evidence type="ECO:0000313" key="3">
    <source>
        <dbReference type="Proteomes" id="UP000320948"/>
    </source>
</evidence>
<keyword evidence="1" id="KW-0732">Signal</keyword>
<comment type="caution">
    <text evidence="2">The sequence shown here is derived from an EMBL/GenBank/DDBJ whole genome shotgun (WGS) entry which is preliminary data.</text>
</comment>
<protein>
    <submittedName>
        <fullName evidence="2">Uncharacterized protein</fullName>
    </submittedName>
</protein>
<dbReference type="EMBL" id="VAFM01000001">
    <property type="protein sequence ID" value="TKW61286.1"/>
    <property type="molecule type" value="Genomic_DNA"/>
</dbReference>
<name>A0A6N4R2A0_BLAVI</name>
<gene>
    <name evidence="2" type="ORF">DI628_01255</name>
</gene>
<reference evidence="2 3" key="1">
    <citation type="journal article" date="2017" name="Nat. Commun.">
        <title>In situ click chemistry generation of cyclooxygenase-2 inhibitors.</title>
        <authorList>
            <person name="Bhardwaj A."/>
            <person name="Kaur J."/>
            <person name="Wuest M."/>
            <person name="Wuest F."/>
        </authorList>
    </citation>
    <scope>NUCLEOTIDE SEQUENCE [LARGE SCALE GENOMIC DNA]</scope>
    <source>
        <strain evidence="2">S2_018_000_R2_106</strain>
    </source>
</reference>
<evidence type="ECO:0000256" key="1">
    <source>
        <dbReference type="SAM" id="SignalP"/>
    </source>
</evidence>
<evidence type="ECO:0000313" key="2">
    <source>
        <dbReference type="EMBL" id="TKW61286.1"/>
    </source>
</evidence>
<feature type="signal peptide" evidence="1">
    <location>
        <begin position="1"/>
        <end position="23"/>
    </location>
</feature>
<proteinExistence type="predicted"/>
<sequence length="120" mass="12692">MKKTLLAVASIALVSSVAFSAHAADIDPIKVRSVQAVGGYQKIDKILIKKADDVSISQQNAHVNVDVESSQLVGKTKIDIAALGIVAGIQDIDKIKLDNVNKVTIGQTQLGVGVNLKYNK</sequence>